<keyword evidence="3" id="KW-1185">Reference proteome</keyword>
<feature type="compositionally biased region" description="Polar residues" evidence="1">
    <location>
        <begin position="86"/>
        <end position="102"/>
    </location>
</feature>
<evidence type="ECO:0000256" key="1">
    <source>
        <dbReference type="SAM" id="MobiDB-lite"/>
    </source>
</evidence>
<proteinExistence type="predicted"/>
<comment type="caution">
    <text evidence="2">The sequence shown here is derived from an EMBL/GenBank/DDBJ whole genome shotgun (WGS) entry which is preliminary data.</text>
</comment>
<accession>A0ABD6EQM2</accession>
<protein>
    <submittedName>
        <fullName evidence="2">Uncharacterized protein</fullName>
    </submittedName>
</protein>
<name>A0ABD6EQM2_9BILA</name>
<dbReference type="Proteomes" id="UP001608902">
    <property type="component" value="Unassembled WGS sequence"/>
</dbReference>
<dbReference type="AlphaFoldDB" id="A0ABD6EQM2"/>
<dbReference type="EMBL" id="JBGFUD010008913">
    <property type="protein sequence ID" value="MFH4982274.1"/>
    <property type="molecule type" value="Genomic_DNA"/>
</dbReference>
<evidence type="ECO:0000313" key="2">
    <source>
        <dbReference type="EMBL" id="MFH4982274.1"/>
    </source>
</evidence>
<sequence length="136" mass="15527">MRCCAIYRFMKNPNATSFGKLSKGTSSVLPMHDETRPFVRATALRSRNSVDSTLNQIAIPMEYEPRRIGLSVANGDVRQRDYSTKRLPNNDSTGFDTYNSRFTQRKRDERLADDPYSAPRTDQRQPYFPSNPGADV</sequence>
<gene>
    <name evidence="2" type="ORF">AB6A40_008983</name>
</gene>
<organism evidence="2 3">
    <name type="scientific">Gnathostoma spinigerum</name>
    <dbReference type="NCBI Taxonomy" id="75299"/>
    <lineage>
        <taxon>Eukaryota</taxon>
        <taxon>Metazoa</taxon>
        <taxon>Ecdysozoa</taxon>
        <taxon>Nematoda</taxon>
        <taxon>Chromadorea</taxon>
        <taxon>Rhabditida</taxon>
        <taxon>Spirurina</taxon>
        <taxon>Gnathostomatomorpha</taxon>
        <taxon>Gnathostomatoidea</taxon>
        <taxon>Gnathostomatidae</taxon>
        <taxon>Gnathostoma</taxon>
    </lineage>
</organism>
<reference evidence="2 3" key="1">
    <citation type="submission" date="2024-08" db="EMBL/GenBank/DDBJ databases">
        <title>Gnathostoma spinigerum genome.</title>
        <authorList>
            <person name="Gonzalez-Bertolin B."/>
            <person name="Monzon S."/>
            <person name="Zaballos A."/>
            <person name="Jimenez P."/>
            <person name="Dekumyoy P."/>
            <person name="Varona S."/>
            <person name="Cuesta I."/>
            <person name="Sumanam S."/>
            <person name="Adisakwattana P."/>
            <person name="Gasser R.B."/>
            <person name="Hernandez-Gonzalez A."/>
            <person name="Young N.D."/>
            <person name="Perteguer M.J."/>
        </authorList>
    </citation>
    <scope>NUCLEOTIDE SEQUENCE [LARGE SCALE GENOMIC DNA]</scope>
    <source>
        <strain evidence="2">AL3</strain>
        <tissue evidence="2">Liver</tissue>
    </source>
</reference>
<feature type="region of interest" description="Disordered" evidence="1">
    <location>
        <begin position="71"/>
        <end position="136"/>
    </location>
</feature>
<evidence type="ECO:0000313" key="3">
    <source>
        <dbReference type="Proteomes" id="UP001608902"/>
    </source>
</evidence>